<protein>
    <recommendedName>
        <fullName evidence="4">Secreted protein</fullName>
    </recommendedName>
</protein>
<feature type="region of interest" description="Disordered" evidence="1">
    <location>
        <begin position="113"/>
        <end position="138"/>
    </location>
</feature>
<evidence type="ECO:0000313" key="2">
    <source>
        <dbReference type="EMBL" id="MED6132606.1"/>
    </source>
</evidence>
<evidence type="ECO:0008006" key="4">
    <source>
        <dbReference type="Google" id="ProtNLM"/>
    </source>
</evidence>
<name>A0ABU6S834_9FABA</name>
<accession>A0ABU6S834</accession>
<sequence>MQIYLPKPKRHYMTRFTPASLRKQQHFLAMWTSLLSSISLTASAASKLDRVVIVSRTIAAAASTTGLSSAGAKRRSSSSPVKAKTLCRRSLFRVVIRHVRTCCHRLLQQRSLSSMNQQDTKHPSRKTAAARCSRSRRP</sequence>
<proteinExistence type="predicted"/>
<evidence type="ECO:0000256" key="1">
    <source>
        <dbReference type="SAM" id="MobiDB-lite"/>
    </source>
</evidence>
<organism evidence="2 3">
    <name type="scientific">Stylosanthes scabra</name>
    <dbReference type="NCBI Taxonomy" id="79078"/>
    <lineage>
        <taxon>Eukaryota</taxon>
        <taxon>Viridiplantae</taxon>
        <taxon>Streptophyta</taxon>
        <taxon>Embryophyta</taxon>
        <taxon>Tracheophyta</taxon>
        <taxon>Spermatophyta</taxon>
        <taxon>Magnoliopsida</taxon>
        <taxon>eudicotyledons</taxon>
        <taxon>Gunneridae</taxon>
        <taxon>Pentapetalae</taxon>
        <taxon>rosids</taxon>
        <taxon>fabids</taxon>
        <taxon>Fabales</taxon>
        <taxon>Fabaceae</taxon>
        <taxon>Papilionoideae</taxon>
        <taxon>50 kb inversion clade</taxon>
        <taxon>dalbergioids sensu lato</taxon>
        <taxon>Dalbergieae</taxon>
        <taxon>Pterocarpus clade</taxon>
        <taxon>Stylosanthes</taxon>
    </lineage>
</organism>
<dbReference type="Proteomes" id="UP001341840">
    <property type="component" value="Unassembled WGS sequence"/>
</dbReference>
<keyword evidence="3" id="KW-1185">Reference proteome</keyword>
<evidence type="ECO:0000313" key="3">
    <source>
        <dbReference type="Proteomes" id="UP001341840"/>
    </source>
</evidence>
<comment type="caution">
    <text evidence="2">The sequence shown here is derived from an EMBL/GenBank/DDBJ whole genome shotgun (WGS) entry which is preliminary data.</text>
</comment>
<reference evidence="2 3" key="1">
    <citation type="journal article" date="2023" name="Plants (Basel)">
        <title>Bridging the Gap: Combining Genomics and Transcriptomics Approaches to Understand Stylosanthes scabra, an Orphan Legume from the Brazilian Caatinga.</title>
        <authorList>
            <person name="Ferreira-Neto J.R.C."/>
            <person name="da Silva M.D."/>
            <person name="Binneck E."/>
            <person name="de Melo N.F."/>
            <person name="da Silva R.H."/>
            <person name="de Melo A.L.T.M."/>
            <person name="Pandolfi V."/>
            <person name="Bustamante F.O."/>
            <person name="Brasileiro-Vidal A.C."/>
            <person name="Benko-Iseppon A.M."/>
        </authorList>
    </citation>
    <scope>NUCLEOTIDE SEQUENCE [LARGE SCALE GENOMIC DNA]</scope>
    <source>
        <tissue evidence="2">Leaves</tissue>
    </source>
</reference>
<gene>
    <name evidence="2" type="ORF">PIB30_020616</name>
</gene>
<dbReference type="EMBL" id="JASCZI010060481">
    <property type="protein sequence ID" value="MED6132606.1"/>
    <property type="molecule type" value="Genomic_DNA"/>
</dbReference>